<feature type="transmembrane region" description="Helical" evidence="7">
    <location>
        <begin position="205"/>
        <end position="226"/>
    </location>
</feature>
<dbReference type="AlphaFoldDB" id="A0A395W678"/>
<keyword evidence="2" id="KW-0813">Transport</keyword>
<dbReference type="GO" id="GO:0005886">
    <property type="term" value="C:plasma membrane"/>
    <property type="evidence" value="ECO:0007669"/>
    <property type="project" value="UniProtKB-SubCell"/>
</dbReference>
<evidence type="ECO:0000313" key="9">
    <source>
        <dbReference type="Proteomes" id="UP000265489"/>
    </source>
</evidence>
<evidence type="ECO:0000256" key="2">
    <source>
        <dbReference type="ARBA" id="ARBA00022448"/>
    </source>
</evidence>
<name>A0A395W678_9FIRM</name>
<feature type="transmembrane region" description="Helical" evidence="7">
    <location>
        <begin position="146"/>
        <end position="166"/>
    </location>
</feature>
<feature type="transmembrane region" description="Helical" evidence="7">
    <location>
        <begin position="368"/>
        <end position="387"/>
    </location>
</feature>
<evidence type="ECO:0000256" key="3">
    <source>
        <dbReference type="ARBA" id="ARBA00022475"/>
    </source>
</evidence>
<reference evidence="8 9" key="1">
    <citation type="submission" date="2018-08" db="EMBL/GenBank/DDBJ databases">
        <title>A genome reference for cultivated species of the human gut microbiota.</title>
        <authorList>
            <person name="Zou Y."/>
            <person name="Xue W."/>
            <person name="Luo G."/>
        </authorList>
    </citation>
    <scope>NUCLEOTIDE SEQUENCE [LARGE SCALE GENOMIC DNA]</scope>
    <source>
        <strain evidence="8 9">AF15-20</strain>
    </source>
</reference>
<keyword evidence="5 7" id="KW-1133">Transmembrane helix</keyword>
<feature type="transmembrane region" description="Helical" evidence="7">
    <location>
        <begin position="291"/>
        <end position="310"/>
    </location>
</feature>
<dbReference type="CDD" id="cd13138">
    <property type="entry name" value="MATE_yoeA_like"/>
    <property type="match status" value="1"/>
</dbReference>
<dbReference type="GO" id="GO:0042910">
    <property type="term" value="F:xenobiotic transmembrane transporter activity"/>
    <property type="evidence" value="ECO:0007669"/>
    <property type="project" value="InterPro"/>
</dbReference>
<evidence type="ECO:0000256" key="5">
    <source>
        <dbReference type="ARBA" id="ARBA00022989"/>
    </source>
</evidence>
<keyword evidence="6 7" id="KW-0472">Membrane</keyword>
<evidence type="ECO:0000313" key="8">
    <source>
        <dbReference type="EMBL" id="RGU90528.1"/>
    </source>
</evidence>
<feature type="transmembrane region" description="Helical" evidence="7">
    <location>
        <begin position="178"/>
        <end position="199"/>
    </location>
</feature>
<protein>
    <submittedName>
        <fullName evidence="8">MATE family efflux transporter</fullName>
    </submittedName>
</protein>
<proteinExistence type="predicted"/>
<dbReference type="InterPro" id="IPR002528">
    <property type="entry name" value="MATE_fam"/>
</dbReference>
<feature type="transmembrane region" description="Helical" evidence="7">
    <location>
        <begin position="424"/>
        <end position="444"/>
    </location>
</feature>
<gene>
    <name evidence="8" type="ORF">DWW32_08895</name>
</gene>
<keyword evidence="4 7" id="KW-0812">Transmembrane</keyword>
<accession>A0A395W678</accession>
<dbReference type="GO" id="GO:0015297">
    <property type="term" value="F:antiporter activity"/>
    <property type="evidence" value="ECO:0007669"/>
    <property type="project" value="InterPro"/>
</dbReference>
<organism evidence="8 9">
    <name type="scientific">Holdemanella biformis</name>
    <dbReference type="NCBI Taxonomy" id="1735"/>
    <lineage>
        <taxon>Bacteria</taxon>
        <taxon>Bacillati</taxon>
        <taxon>Bacillota</taxon>
        <taxon>Erysipelotrichia</taxon>
        <taxon>Erysipelotrichales</taxon>
        <taxon>Erysipelotrichaceae</taxon>
        <taxon>Holdemanella</taxon>
    </lineage>
</organism>
<dbReference type="PIRSF" id="PIRSF006603">
    <property type="entry name" value="DinF"/>
    <property type="match status" value="1"/>
</dbReference>
<evidence type="ECO:0000256" key="1">
    <source>
        <dbReference type="ARBA" id="ARBA00004651"/>
    </source>
</evidence>
<dbReference type="NCBIfam" id="TIGR00797">
    <property type="entry name" value="matE"/>
    <property type="match status" value="1"/>
</dbReference>
<keyword evidence="3" id="KW-1003">Cell membrane</keyword>
<evidence type="ECO:0000256" key="4">
    <source>
        <dbReference type="ARBA" id="ARBA00022692"/>
    </source>
</evidence>
<evidence type="ECO:0000256" key="6">
    <source>
        <dbReference type="ARBA" id="ARBA00023136"/>
    </source>
</evidence>
<evidence type="ECO:0000256" key="7">
    <source>
        <dbReference type="SAM" id="Phobius"/>
    </source>
</evidence>
<dbReference type="InterPro" id="IPR052031">
    <property type="entry name" value="Membrane_Transporter-Flippase"/>
</dbReference>
<dbReference type="Proteomes" id="UP000265489">
    <property type="component" value="Unassembled WGS sequence"/>
</dbReference>
<feature type="transmembrane region" description="Helical" evidence="7">
    <location>
        <begin position="60"/>
        <end position="93"/>
    </location>
</feature>
<sequence length="457" mass="50559">MVYFVFKKEAYRMKNHSLTQGSIAKGLLFFVIPLFFSNLFQQLYNTIDTLLVGHFLGDNALAAMGATAAIFELIVQFSNGCGTGFSIVTARYFGSKNEDELKKSVATSLILGLIISIAITIVSYVFMPSLLTLLKTPRIIYNDSLNYIRCISAFLIITMFYNLGAGMLRAIGDSLRPLIVLFCSSIINIALDIFCITILDMGVLGAAVATVIAQGISTIICFFLIWKDAKILIPKKEHFHMESSMINDLLGQGFSMGFMFSIVSIGTIILQTGINGLGTQIIAAHTAARKLMSLLCLPLSTLAASMATFVSQNKGAQNYTRIMKGVRMANTCGIIYPMFLSIIIYFTAENLVHFLSGSSNPIVLENGAMYLKINVPFFIVLSILLNLRNTIQGFGYKITPLISSLIEFFGKIVFTLFLVPTFKYLGVCFCEPIIWCMMASQLLFSYHRIIKPFKAQN</sequence>
<dbReference type="PANTHER" id="PTHR43549:SF3">
    <property type="entry name" value="MULTIDRUG RESISTANCE PROTEIN YPNP-RELATED"/>
    <property type="match status" value="1"/>
</dbReference>
<feature type="transmembrane region" description="Helical" evidence="7">
    <location>
        <begin position="399"/>
        <end position="418"/>
    </location>
</feature>
<comment type="caution">
    <text evidence="8">The sequence shown here is derived from an EMBL/GenBank/DDBJ whole genome shotgun (WGS) entry which is preliminary data.</text>
</comment>
<feature type="transmembrane region" description="Helical" evidence="7">
    <location>
        <begin position="105"/>
        <end position="126"/>
    </location>
</feature>
<dbReference type="PANTHER" id="PTHR43549">
    <property type="entry name" value="MULTIDRUG RESISTANCE PROTEIN YPNP-RELATED"/>
    <property type="match status" value="1"/>
</dbReference>
<dbReference type="EMBL" id="QRYQ01000017">
    <property type="protein sequence ID" value="RGU90528.1"/>
    <property type="molecule type" value="Genomic_DNA"/>
</dbReference>
<feature type="transmembrane region" description="Helical" evidence="7">
    <location>
        <begin position="331"/>
        <end position="348"/>
    </location>
</feature>
<feature type="transmembrane region" description="Helical" evidence="7">
    <location>
        <begin position="249"/>
        <end position="271"/>
    </location>
</feature>
<dbReference type="InterPro" id="IPR048279">
    <property type="entry name" value="MdtK-like"/>
</dbReference>
<comment type="subcellular location">
    <subcellularLocation>
        <location evidence="1">Cell membrane</location>
        <topology evidence="1">Multi-pass membrane protein</topology>
    </subcellularLocation>
</comment>
<feature type="transmembrane region" description="Helical" evidence="7">
    <location>
        <begin position="21"/>
        <end position="40"/>
    </location>
</feature>
<dbReference type="Pfam" id="PF01554">
    <property type="entry name" value="MatE"/>
    <property type="match status" value="2"/>
</dbReference>